<protein>
    <submittedName>
        <fullName evidence="1">SRPBCC family protein</fullName>
    </submittedName>
</protein>
<dbReference type="InterPro" id="IPR019587">
    <property type="entry name" value="Polyketide_cyclase/dehydratase"/>
</dbReference>
<dbReference type="SUPFAM" id="SSF55961">
    <property type="entry name" value="Bet v1-like"/>
    <property type="match status" value="1"/>
</dbReference>
<dbReference type="Pfam" id="PF10604">
    <property type="entry name" value="Polyketide_cyc2"/>
    <property type="match status" value="1"/>
</dbReference>
<sequence length="151" mass="16778">MAGPVDRVLIQDVPGAPDDVRAHYVDLNNIRDVHPLVVSVESLSRIDTGDGYVQVYRVRDRIPLRIMTLPITYTATLEVPAAGPVFSQARQFPAVHLDSVISFDPISAGTRLTERIRFTAPWPLLAVTVRQAVEAHKEMLAGIRRHFETGD</sequence>
<reference evidence="1 2" key="1">
    <citation type="submission" date="2019-05" db="EMBL/GenBank/DDBJ databases">
        <title>Mycolicibacterium sphagni ENV482 genome assembly.</title>
        <authorList>
            <person name="Chen W."/>
            <person name="Faulkner N.W."/>
            <person name="Hyman M.R."/>
        </authorList>
    </citation>
    <scope>NUCLEOTIDE SEQUENCE [LARGE SCALE GENOMIC DNA]</scope>
    <source>
        <strain evidence="1 2">ENV482</strain>
    </source>
</reference>
<proteinExistence type="predicted"/>
<organism evidence="1 2">
    <name type="scientific">Mycolicibacterium sphagni</name>
    <dbReference type="NCBI Taxonomy" id="1786"/>
    <lineage>
        <taxon>Bacteria</taxon>
        <taxon>Bacillati</taxon>
        <taxon>Actinomycetota</taxon>
        <taxon>Actinomycetes</taxon>
        <taxon>Mycobacteriales</taxon>
        <taxon>Mycobacteriaceae</taxon>
        <taxon>Mycolicibacterium</taxon>
    </lineage>
</organism>
<name>A0ABX2K2X0_9MYCO</name>
<dbReference type="Gene3D" id="3.30.530.20">
    <property type="match status" value="1"/>
</dbReference>
<dbReference type="EMBL" id="VBSB01000035">
    <property type="protein sequence ID" value="NTY63424.1"/>
    <property type="molecule type" value="Genomic_DNA"/>
</dbReference>
<accession>A0ABX2K2X0</accession>
<evidence type="ECO:0000313" key="1">
    <source>
        <dbReference type="EMBL" id="NTY63424.1"/>
    </source>
</evidence>
<keyword evidence="2" id="KW-1185">Reference proteome</keyword>
<dbReference type="InterPro" id="IPR023393">
    <property type="entry name" value="START-like_dom_sf"/>
</dbReference>
<dbReference type="Proteomes" id="UP000708347">
    <property type="component" value="Unassembled WGS sequence"/>
</dbReference>
<dbReference type="CDD" id="cd07812">
    <property type="entry name" value="SRPBCC"/>
    <property type="match status" value="1"/>
</dbReference>
<comment type="caution">
    <text evidence="1">The sequence shown here is derived from an EMBL/GenBank/DDBJ whole genome shotgun (WGS) entry which is preliminary data.</text>
</comment>
<gene>
    <name evidence="1" type="ORF">FEG63_28270</name>
</gene>
<evidence type="ECO:0000313" key="2">
    <source>
        <dbReference type="Proteomes" id="UP000708347"/>
    </source>
</evidence>
<dbReference type="RefSeq" id="WP_174401036.1">
    <property type="nucleotide sequence ID" value="NZ_VBSB01000035.1"/>
</dbReference>